<proteinExistence type="predicted"/>
<evidence type="ECO:0000313" key="3">
    <source>
        <dbReference type="Proteomes" id="UP000236546"/>
    </source>
</evidence>
<dbReference type="EMBL" id="MTYH01000104">
    <property type="protein sequence ID" value="PNP38507.1"/>
    <property type="molecule type" value="Genomic_DNA"/>
</dbReference>
<protein>
    <recommendedName>
        <fullName evidence="4">Meiotically up-regulated 80 protein</fullName>
    </recommendedName>
</protein>
<dbReference type="GO" id="GO:0016538">
    <property type="term" value="F:cyclin-dependent protein serine/threonine kinase regulator activity"/>
    <property type="evidence" value="ECO:0007669"/>
    <property type="project" value="TreeGrafter"/>
</dbReference>
<name>A0A2K0SZ06_9HYPO</name>
<dbReference type="GO" id="GO:0019901">
    <property type="term" value="F:protein kinase binding"/>
    <property type="evidence" value="ECO:0007669"/>
    <property type="project" value="InterPro"/>
</dbReference>
<dbReference type="Gene3D" id="1.10.472.10">
    <property type="entry name" value="Cyclin-like"/>
    <property type="match status" value="1"/>
</dbReference>
<dbReference type="InterPro" id="IPR013922">
    <property type="entry name" value="Cyclin_PHO80-like"/>
</dbReference>
<dbReference type="PANTHER" id="PTHR15615:SF118">
    <property type="entry name" value="CYCLIN, HYPOTHETICAL (EUROFUNG)"/>
    <property type="match status" value="1"/>
</dbReference>
<dbReference type="GO" id="GO:0005634">
    <property type="term" value="C:nucleus"/>
    <property type="evidence" value="ECO:0007669"/>
    <property type="project" value="TreeGrafter"/>
</dbReference>
<gene>
    <name evidence="2" type="ORF">TGAMA5MH_09588</name>
</gene>
<dbReference type="InterPro" id="IPR036915">
    <property type="entry name" value="Cyclin-like_sf"/>
</dbReference>
<feature type="region of interest" description="Disordered" evidence="1">
    <location>
        <begin position="130"/>
        <end position="154"/>
    </location>
</feature>
<comment type="caution">
    <text evidence="2">The sequence shown here is derived from an EMBL/GenBank/DDBJ whole genome shotgun (WGS) entry which is preliminary data.</text>
</comment>
<feature type="compositionally biased region" description="Polar residues" evidence="1">
    <location>
        <begin position="130"/>
        <end position="145"/>
    </location>
</feature>
<dbReference type="Proteomes" id="UP000236546">
    <property type="component" value="Unassembled WGS sequence"/>
</dbReference>
<dbReference type="PANTHER" id="PTHR15615">
    <property type="match status" value="1"/>
</dbReference>
<evidence type="ECO:0000256" key="1">
    <source>
        <dbReference type="SAM" id="MobiDB-lite"/>
    </source>
</evidence>
<dbReference type="SUPFAM" id="SSF47954">
    <property type="entry name" value="Cyclin-like"/>
    <property type="match status" value="1"/>
</dbReference>
<sequence>MSVTAAPSTHLLHLPLSPSFSGSRRPVLPPPGIALPKPSTLARDIHYQHLANGLRTPPVDEMSTTYQQVPAAYDSHALRSYTSAIVHPSRPKTVGVAGLNDARQYGRYPAVQQNQHQYQHQIPVSQTLHAPLHSTPSDRSAKSTPASVVSAKDAASSRRSSEALIYHSLQIPRCISPSGGSLADFAAQMTCLFWFEPHEHLRKAESMKSRPNVLPSRLVDLAKPSSQFRKWVYNVLSTTQVTQNVILLALLFIYRLKCSTPQIKGRGGSEYRLLTVSLMLGNKFLDDNTYTNKTWAEVSCFTVNEIHVMEVEFLSNMRYNLLASKDEWEDWLTKLACFHDYYEQALNIPASPLHVSPSSRSFHSPIPSPTTTTLAAPADMAFMPSGAPNFSPTTSRHAQNWAMYHANPVSPLAARPTMVLPINRKRSPEVDPIEHPAKRQMRQAPPRPNMTVPPVMNARPKDSARLPVPHLTLVTSQVTPIQPPVFPASATSAAMTMTPMTTGYAPQSPYAAASQNVVSLPPLQPGARAMSSVYQPSSAPTVSASTAFPNTVLPSQPSMAYTTPTKHLTSAYTSSPMAENMFGTASGMHTPIALTPISHSPSVYLQQRASPYRPIRHVNRLLYPPPSASLDQYHLAVPVQPTQMHYQPLGRRNDLRTGVVPEFVVYNRGQQSLPHNGVQGAYVP</sequence>
<evidence type="ECO:0008006" key="4">
    <source>
        <dbReference type="Google" id="ProtNLM"/>
    </source>
</evidence>
<dbReference type="OrthoDB" id="244495at2759"/>
<dbReference type="GO" id="GO:0000307">
    <property type="term" value="C:cyclin-dependent protein kinase holoenzyme complex"/>
    <property type="evidence" value="ECO:0007669"/>
    <property type="project" value="TreeGrafter"/>
</dbReference>
<dbReference type="Pfam" id="PF08613">
    <property type="entry name" value="Cyclin"/>
    <property type="match status" value="1"/>
</dbReference>
<evidence type="ECO:0000313" key="2">
    <source>
        <dbReference type="EMBL" id="PNP38507.1"/>
    </source>
</evidence>
<accession>A0A2K0SZ06</accession>
<reference evidence="2 3" key="1">
    <citation type="submission" date="2017-02" db="EMBL/GenBank/DDBJ databases">
        <title>Genomes of Trichoderma spp. with biocontrol activity.</title>
        <authorList>
            <person name="Gardiner D."/>
            <person name="Kazan K."/>
            <person name="Vos C."/>
            <person name="Harvey P."/>
        </authorList>
    </citation>
    <scope>NUCLEOTIDE SEQUENCE [LARGE SCALE GENOMIC DNA]</scope>
    <source>
        <strain evidence="2 3">A5MH</strain>
    </source>
</reference>
<dbReference type="CDD" id="cd20557">
    <property type="entry name" value="CYCLIN_ScPCL1-like"/>
    <property type="match status" value="1"/>
</dbReference>
<dbReference type="AlphaFoldDB" id="A0A2K0SZ06"/>
<organism evidence="2 3">
    <name type="scientific">Trichoderma gamsii</name>
    <dbReference type="NCBI Taxonomy" id="398673"/>
    <lineage>
        <taxon>Eukaryota</taxon>
        <taxon>Fungi</taxon>
        <taxon>Dikarya</taxon>
        <taxon>Ascomycota</taxon>
        <taxon>Pezizomycotina</taxon>
        <taxon>Sordariomycetes</taxon>
        <taxon>Hypocreomycetidae</taxon>
        <taxon>Hypocreales</taxon>
        <taxon>Hypocreaceae</taxon>
        <taxon>Trichoderma</taxon>
    </lineage>
</organism>